<dbReference type="InterPro" id="IPR020568">
    <property type="entry name" value="Ribosomal_Su5_D2-typ_SF"/>
</dbReference>
<evidence type="ECO:0000256" key="5">
    <source>
        <dbReference type="ARBA" id="ARBA00022605"/>
    </source>
</evidence>
<dbReference type="InterPro" id="IPR013750">
    <property type="entry name" value="GHMP_kinase_C_dom"/>
</dbReference>
<dbReference type="Gene3D" id="3.30.70.890">
    <property type="entry name" value="GHMP kinase, C-terminal domain"/>
    <property type="match status" value="1"/>
</dbReference>
<reference evidence="17" key="1">
    <citation type="journal article" date="2019" name="Int. J. Syst. Evol. Microbiol.">
        <title>The Global Catalogue of Microorganisms (GCM) 10K type strain sequencing project: providing services to taxonomists for standard genome sequencing and annotation.</title>
        <authorList>
            <consortium name="The Broad Institute Genomics Platform"/>
            <consortium name="The Broad Institute Genome Sequencing Center for Infectious Disease"/>
            <person name="Wu L."/>
            <person name="Ma J."/>
        </authorList>
    </citation>
    <scope>NUCLEOTIDE SEQUENCE [LARGE SCALE GENOMIC DNA]</scope>
    <source>
        <strain evidence="17">JCM 30234</strain>
    </source>
</reference>
<comment type="similarity">
    <text evidence="2 13">Belongs to the GHMP kinase family. Homoserine kinase subfamily.</text>
</comment>
<feature type="domain" description="GHMP kinase N-terminal" evidence="14">
    <location>
        <begin position="59"/>
        <end position="140"/>
    </location>
</feature>
<feature type="domain" description="GHMP kinase C-terminal" evidence="15">
    <location>
        <begin position="201"/>
        <end position="278"/>
    </location>
</feature>
<dbReference type="EC" id="2.7.1.39" evidence="3 13"/>
<dbReference type="PANTHER" id="PTHR20861">
    <property type="entry name" value="HOMOSERINE/4-DIPHOSPHOCYTIDYL-2-C-METHYL-D-ERYTHRITOL KINASE"/>
    <property type="match status" value="1"/>
</dbReference>
<keyword evidence="13" id="KW-0963">Cytoplasm</keyword>
<evidence type="ECO:0000256" key="2">
    <source>
        <dbReference type="ARBA" id="ARBA00007370"/>
    </source>
</evidence>
<dbReference type="Proteomes" id="UP001596620">
    <property type="component" value="Unassembled WGS sequence"/>
</dbReference>
<dbReference type="RefSeq" id="WP_382358288.1">
    <property type="nucleotide sequence ID" value="NZ_JBHTGR010000010.1"/>
</dbReference>
<dbReference type="NCBIfam" id="TIGR00191">
    <property type="entry name" value="thrB"/>
    <property type="match status" value="1"/>
</dbReference>
<sequence length="295" mass="31015">MTPFRIVVPASSANLGPGFDSLGLALSLYLTVDVSASDAWEIEQHSAYLPEQVDAYDHLIVSAARETAAHWHEQLPPCHLSMQSDIPLARGLGSSASAIVAGIELADRVCCLSLTADEKLQLGASIEGHPDNIAPAVMGGLVISAAADGVAERVLLPVPDVETVLAIPGEALTTEAARDVLPAVYTREQAASASAISNVLVAALAAGDYARAGRMMEQDLFHEPYRQAMLPHYETIRSEAGAHGAYGTVISGAGPAMISFLPEGKGDSLVSRLQDRLPDYQVMRLKPDPNGVLSS</sequence>
<evidence type="ECO:0000256" key="6">
    <source>
        <dbReference type="ARBA" id="ARBA00022679"/>
    </source>
</evidence>
<keyword evidence="8 13" id="KW-0547">Nucleotide-binding</keyword>
<comment type="pathway">
    <text evidence="1 13">Amino-acid biosynthesis; L-threonine biosynthesis; L-threonine from L-aspartate: step 4/5.</text>
</comment>
<dbReference type="InterPro" id="IPR036554">
    <property type="entry name" value="GHMP_kinase_C_sf"/>
</dbReference>
<evidence type="ECO:0000256" key="1">
    <source>
        <dbReference type="ARBA" id="ARBA00005015"/>
    </source>
</evidence>
<evidence type="ECO:0000259" key="15">
    <source>
        <dbReference type="Pfam" id="PF08544"/>
    </source>
</evidence>
<dbReference type="GO" id="GO:0004413">
    <property type="term" value="F:homoserine kinase activity"/>
    <property type="evidence" value="ECO:0007669"/>
    <property type="project" value="UniProtKB-EC"/>
</dbReference>
<keyword evidence="17" id="KW-1185">Reference proteome</keyword>
<evidence type="ECO:0000256" key="8">
    <source>
        <dbReference type="ARBA" id="ARBA00022741"/>
    </source>
</evidence>
<dbReference type="Pfam" id="PF00288">
    <property type="entry name" value="GHMP_kinases_N"/>
    <property type="match status" value="1"/>
</dbReference>
<dbReference type="InterPro" id="IPR006204">
    <property type="entry name" value="GHMP_kinase_N_dom"/>
</dbReference>
<keyword evidence="6 13" id="KW-0808">Transferase</keyword>
<dbReference type="SUPFAM" id="SSF55060">
    <property type="entry name" value="GHMP Kinase, C-terminal domain"/>
    <property type="match status" value="1"/>
</dbReference>
<comment type="function">
    <text evidence="12 13">Catalyzes the ATP-dependent phosphorylation of L-homoserine to L-homoserine phosphate.</text>
</comment>
<dbReference type="PIRSF" id="PIRSF000676">
    <property type="entry name" value="Homoser_kin"/>
    <property type="match status" value="1"/>
</dbReference>
<evidence type="ECO:0000313" key="17">
    <source>
        <dbReference type="Proteomes" id="UP001596620"/>
    </source>
</evidence>
<dbReference type="HAMAP" id="MF_00384">
    <property type="entry name" value="Homoser_kinase"/>
    <property type="match status" value="1"/>
</dbReference>
<keyword evidence="10 13" id="KW-0067">ATP-binding</keyword>
<keyword evidence="5 13" id="KW-0028">Amino-acid biosynthesis</keyword>
<evidence type="ECO:0000256" key="3">
    <source>
        <dbReference type="ARBA" id="ARBA00012078"/>
    </source>
</evidence>
<evidence type="ECO:0000256" key="7">
    <source>
        <dbReference type="ARBA" id="ARBA00022697"/>
    </source>
</evidence>
<comment type="subcellular location">
    <subcellularLocation>
        <location evidence="13">Cytoplasm</location>
    </subcellularLocation>
</comment>
<dbReference type="Gene3D" id="3.30.230.10">
    <property type="match status" value="1"/>
</dbReference>
<dbReference type="EMBL" id="JBHTGR010000010">
    <property type="protein sequence ID" value="MFC7746781.1"/>
    <property type="molecule type" value="Genomic_DNA"/>
</dbReference>
<proteinExistence type="inferred from homology"/>
<organism evidence="16 17">
    <name type="scientific">Lentibacillus kimchii</name>
    <dbReference type="NCBI Taxonomy" id="1542911"/>
    <lineage>
        <taxon>Bacteria</taxon>
        <taxon>Bacillati</taxon>
        <taxon>Bacillota</taxon>
        <taxon>Bacilli</taxon>
        <taxon>Bacillales</taxon>
        <taxon>Bacillaceae</taxon>
        <taxon>Lentibacillus</taxon>
    </lineage>
</organism>
<evidence type="ECO:0000256" key="4">
    <source>
        <dbReference type="ARBA" id="ARBA00017858"/>
    </source>
</evidence>
<evidence type="ECO:0000313" key="16">
    <source>
        <dbReference type="EMBL" id="MFC7746781.1"/>
    </source>
</evidence>
<keyword evidence="7 13" id="KW-0791">Threonine biosynthesis</keyword>
<evidence type="ECO:0000256" key="12">
    <source>
        <dbReference type="ARBA" id="ARBA00049954"/>
    </source>
</evidence>
<keyword evidence="9 13" id="KW-0418">Kinase</keyword>
<dbReference type="InterPro" id="IPR006203">
    <property type="entry name" value="GHMP_knse_ATP-bd_CS"/>
</dbReference>
<comment type="caution">
    <text evidence="16">The sequence shown here is derived from an EMBL/GenBank/DDBJ whole genome shotgun (WGS) entry which is preliminary data.</text>
</comment>
<dbReference type="SUPFAM" id="SSF54211">
    <property type="entry name" value="Ribosomal protein S5 domain 2-like"/>
    <property type="match status" value="1"/>
</dbReference>
<dbReference type="PANTHER" id="PTHR20861:SF1">
    <property type="entry name" value="HOMOSERINE KINASE"/>
    <property type="match status" value="1"/>
</dbReference>
<dbReference type="Pfam" id="PF08544">
    <property type="entry name" value="GHMP_kinases_C"/>
    <property type="match status" value="1"/>
</dbReference>
<comment type="catalytic activity">
    <reaction evidence="11 13">
        <text>L-homoserine + ATP = O-phospho-L-homoserine + ADP + H(+)</text>
        <dbReference type="Rhea" id="RHEA:13985"/>
        <dbReference type="ChEBI" id="CHEBI:15378"/>
        <dbReference type="ChEBI" id="CHEBI:30616"/>
        <dbReference type="ChEBI" id="CHEBI:57476"/>
        <dbReference type="ChEBI" id="CHEBI:57590"/>
        <dbReference type="ChEBI" id="CHEBI:456216"/>
        <dbReference type="EC" id="2.7.1.39"/>
    </reaction>
</comment>
<dbReference type="InterPro" id="IPR000870">
    <property type="entry name" value="Homoserine_kinase"/>
</dbReference>
<feature type="binding site" evidence="13">
    <location>
        <begin position="87"/>
        <end position="97"/>
    </location>
    <ligand>
        <name>ATP</name>
        <dbReference type="ChEBI" id="CHEBI:30616"/>
    </ligand>
</feature>
<evidence type="ECO:0000256" key="11">
    <source>
        <dbReference type="ARBA" id="ARBA00049375"/>
    </source>
</evidence>
<evidence type="ECO:0000259" key="14">
    <source>
        <dbReference type="Pfam" id="PF00288"/>
    </source>
</evidence>
<protein>
    <recommendedName>
        <fullName evidence="4 13">Homoserine kinase</fullName>
        <shortName evidence="13">HK</shortName>
        <shortName evidence="13">HSK</shortName>
        <ecNumber evidence="3 13">2.7.1.39</ecNumber>
    </recommendedName>
</protein>
<evidence type="ECO:0000256" key="13">
    <source>
        <dbReference type="HAMAP-Rule" id="MF_00384"/>
    </source>
</evidence>
<dbReference type="PROSITE" id="PS00627">
    <property type="entry name" value="GHMP_KINASES_ATP"/>
    <property type="match status" value="1"/>
</dbReference>
<evidence type="ECO:0000256" key="9">
    <source>
        <dbReference type="ARBA" id="ARBA00022777"/>
    </source>
</evidence>
<dbReference type="InterPro" id="IPR014721">
    <property type="entry name" value="Ribsml_uS5_D2-typ_fold_subgr"/>
</dbReference>
<dbReference type="PRINTS" id="PR00958">
    <property type="entry name" value="HOMSERKINASE"/>
</dbReference>
<gene>
    <name evidence="13 16" type="primary">thrB</name>
    <name evidence="16" type="ORF">ACFQU8_05970</name>
</gene>
<accession>A0ABW2UVY3</accession>
<name>A0ABW2UVY3_9BACI</name>
<evidence type="ECO:0000256" key="10">
    <source>
        <dbReference type="ARBA" id="ARBA00022840"/>
    </source>
</evidence>